<dbReference type="Proteomes" id="UP000317650">
    <property type="component" value="Chromosome 8"/>
</dbReference>
<keyword evidence="2" id="KW-1185">Reference proteome</keyword>
<reference evidence="1 2" key="1">
    <citation type="journal article" date="2019" name="Nat. Plants">
        <title>Genome sequencing of Musa balbisiana reveals subgenome evolution and function divergence in polyploid bananas.</title>
        <authorList>
            <person name="Yao X."/>
        </authorList>
    </citation>
    <scope>NUCLEOTIDE SEQUENCE [LARGE SCALE GENOMIC DNA]</scope>
    <source>
        <strain evidence="2">cv. DH-PKW</strain>
        <tissue evidence="1">Leaves</tissue>
    </source>
</reference>
<dbReference type="SUPFAM" id="SSF53335">
    <property type="entry name" value="S-adenosyl-L-methionine-dependent methyltransferases"/>
    <property type="match status" value="1"/>
</dbReference>
<comment type="caution">
    <text evidence="1">The sequence shown here is derived from an EMBL/GenBank/DDBJ whole genome shotgun (WGS) entry which is preliminary data.</text>
</comment>
<organism evidence="1 2">
    <name type="scientific">Musa balbisiana</name>
    <name type="common">Banana</name>
    <dbReference type="NCBI Taxonomy" id="52838"/>
    <lineage>
        <taxon>Eukaryota</taxon>
        <taxon>Viridiplantae</taxon>
        <taxon>Streptophyta</taxon>
        <taxon>Embryophyta</taxon>
        <taxon>Tracheophyta</taxon>
        <taxon>Spermatophyta</taxon>
        <taxon>Magnoliopsida</taxon>
        <taxon>Liliopsida</taxon>
        <taxon>Zingiberales</taxon>
        <taxon>Musaceae</taxon>
        <taxon>Musa</taxon>
    </lineage>
</organism>
<gene>
    <name evidence="1" type="ORF">C4D60_Mb08t07790</name>
</gene>
<evidence type="ECO:0000313" key="2">
    <source>
        <dbReference type="Proteomes" id="UP000317650"/>
    </source>
</evidence>
<protein>
    <submittedName>
        <fullName evidence="1">Uncharacterized protein</fullName>
    </submittedName>
</protein>
<dbReference type="PANTHER" id="PTHR33593">
    <property type="entry name" value="DUF1442 FAMILY PROTEIN"/>
    <property type="match status" value="1"/>
</dbReference>
<dbReference type="EMBL" id="PYDT01000002">
    <property type="protein sequence ID" value="THU68812.1"/>
    <property type="molecule type" value="Genomic_DNA"/>
</dbReference>
<dbReference type="Pfam" id="PF07279">
    <property type="entry name" value="DUF1442"/>
    <property type="match status" value="1"/>
</dbReference>
<dbReference type="AlphaFoldDB" id="A0A4S8K258"/>
<accession>A0A4S8K258</accession>
<dbReference type="PANTHER" id="PTHR33593:SF16">
    <property type="entry name" value="OS08G0110600 PROTEIN"/>
    <property type="match status" value="1"/>
</dbReference>
<dbReference type="Gene3D" id="3.40.50.150">
    <property type="entry name" value="Vaccinia Virus protein VP39"/>
    <property type="match status" value="1"/>
</dbReference>
<name>A0A4S8K258_MUSBA</name>
<sequence length="306" mass="33454">MFVGCGEVEANEHESCWSPPIHTKRKNQNEAIMESREWRRGHHQSLSTGITPRLRLGEREISLSAPALTCAAAQRHPGVLLPQHRPPSVGLLLHLGEGDGLCLSLSTVRYISPTGLWVHMQAIGFLYGYKEPIDADPSSKLVAPECMEYISALAAGNQARSMVDIESGGMSPAILALAAAARQTGGRLVCVRHEQAHLEALKRQIESLDLADVVECKRGEPLESIRQLESVDFAVVDHRLEHCRELVSAIDVNPRGSVVVVSNLFHGRRAAASYGQLVKERAVAKSVVLPFGDGMEVPPTHRTYDM</sequence>
<dbReference type="InterPro" id="IPR029063">
    <property type="entry name" value="SAM-dependent_MTases_sf"/>
</dbReference>
<proteinExistence type="predicted"/>
<evidence type="ECO:0000313" key="1">
    <source>
        <dbReference type="EMBL" id="THU68812.1"/>
    </source>
</evidence>
<dbReference type="InterPro" id="IPR009902">
    <property type="entry name" value="DUF1442"/>
</dbReference>